<name>A0AAE0EY98_9CHLO</name>
<evidence type="ECO:0000256" key="6">
    <source>
        <dbReference type="PROSITE-ProRule" id="PRU10141"/>
    </source>
</evidence>
<feature type="domain" description="Protein kinase" evidence="9">
    <location>
        <begin position="137"/>
        <end position="284"/>
    </location>
</feature>
<feature type="compositionally biased region" description="Polar residues" evidence="8">
    <location>
        <begin position="101"/>
        <end position="116"/>
    </location>
</feature>
<dbReference type="Proteomes" id="UP001190700">
    <property type="component" value="Unassembled WGS sequence"/>
</dbReference>
<evidence type="ECO:0000256" key="2">
    <source>
        <dbReference type="ARBA" id="ARBA00022679"/>
    </source>
</evidence>
<gene>
    <name evidence="10" type="ORF">CYMTET_45195</name>
</gene>
<evidence type="ECO:0000313" key="11">
    <source>
        <dbReference type="Proteomes" id="UP001190700"/>
    </source>
</evidence>
<evidence type="ECO:0000256" key="3">
    <source>
        <dbReference type="ARBA" id="ARBA00022741"/>
    </source>
</evidence>
<dbReference type="InterPro" id="IPR000719">
    <property type="entry name" value="Prot_kinase_dom"/>
</dbReference>
<keyword evidence="1 7" id="KW-0723">Serine/threonine-protein kinase</keyword>
<evidence type="ECO:0000256" key="8">
    <source>
        <dbReference type="SAM" id="MobiDB-lite"/>
    </source>
</evidence>
<dbReference type="Gene3D" id="1.10.510.10">
    <property type="entry name" value="Transferase(Phosphotransferase) domain 1"/>
    <property type="match status" value="1"/>
</dbReference>
<feature type="compositionally biased region" description="Basic and acidic residues" evidence="8">
    <location>
        <begin position="54"/>
        <end position="73"/>
    </location>
</feature>
<evidence type="ECO:0000256" key="4">
    <source>
        <dbReference type="ARBA" id="ARBA00022777"/>
    </source>
</evidence>
<evidence type="ECO:0000256" key="1">
    <source>
        <dbReference type="ARBA" id="ARBA00022527"/>
    </source>
</evidence>
<dbReference type="InterPro" id="IPR050205">
    <property type="entry name" value="CDPK_Ser/Thr_kinases"/>
</dbReference>
<dbReference type="PROSITE" id="PS00108">
    <property type="entry name" value="PROTEIN_KINASE_ST"/>
    <property type="match status" value="1"/>
</dbReference>
<dbReference type="EMBL" id="LGRX02030881">
    <property type="protein sequence ID" value="KAK3245226.1"/>
    <property type="molecule type" value="Genomic_DNA"/>
</dbReference>
<dbReference type="AlphaFoldDB" id="A0AAE0EY98"/>
<protein>
    <recommendedName>
        <fullName evidence="9">Protein kinase domain-containing protein</fullName>
    </recommendedName>
</protein>
<dbReference type="Pfam" id="PF00069">
    <property type="entry name" value="Pkinase"/>
    <property type="match status" value="1"/>
</dbReference>
<evidence type="ECO:0000259" key="9">
    <source>
        <dbReference type="PROSITE" id="PS50011"/>
    </source>
</evidence>
<organism evidence="10 11">
    <name type="scientific">Cymbomonas tetramitiformis</name>
    <dbReference type="NCBI Taxonomy" id="36881"/>
    <lineage>
        <taxon>Eukaryota</taxon>
        <taxon>Viridiplantae</taxon>
        <taxon>Chlorophyta</taxon>
        <taxon>Pyramimonadophyceae</taxon>
        <taxon>Pyramimonadales</taxon>
        <taxon>Pyramimonadaceae</taxon>
        <taxon>Cymbomonas</taxon>
    </lineage>
</organism>
<keyword evidence="11" id="KW-1185">Reference proteome</keyword>
<dbReference type="PROSITE" id="PS00107">
    <property type="entry name" value="PROTEIN_KINASE_ATP"/>
    <property type="match status" value="1"/>
</dbReference>
<proteinExistence type="inferred from homology"/>
<evidence type="ECO:0000256" key="7">
    <source>
        <dbReference type="RuleBase" id="RU000304"/>
    </source>
</evidence>
<dbReference type="Gene3D" id="3.30.200.20">
    <property type="entry name" value="Phosphorylase Kinase, domain 1"/>
    <property type="match status" value="1"/>
</dbReference>
<dbReference type="SMART" id="SM00220">
    <property type="entry name" value="S_TKc"/>
    <property type="match status" value="1"/>
</dbReference>
<comment type="caution">
    <text evidence="10">The sequence shown here is derived from an EMBL/GenBank/DDBJ whole genome shotgun (WGS) entry which is preliminary data.</text>
</comment>
<feature type="non-terminal residue" evidence="10">
    <location>
        <position position="284"/>
    </location>
</feature>
<dbReference type="PROSITE" id="PS50011">
    <property type="entry name" value="PROTEIN_KINASE_DOM"/>
    <property type="match status" value="1"/>
</dbReference>
<feature type="binding site" evidence="6">
    <location>
        <position position="166"/>
    </location>
    <ligand>
        <name>ATP</name>
        <dbReference type="ChEBI" id="CHEBI:30616"/>
    </ligand>
</feature>
<keyword evidence="2" id="KW-0808">Transferase</keyword>
<dbReference type="InterPro" id="IPR017441">
    <property type="entry name" value="Protein_kinase_ATP_BS"/>
</dbReference>
<evidence type="ECO:0000256" key="5">
    <source>
        <dbReference type="ARBA" id="ARBA00022840"/>
    </source>
</evidence>
<evidence type="ECO:0000313" key="10">
    <source>
        <dbReference type="EMBL" id="KAK3245226.1"/>
    </source>
</evidence>
<dbReference type="InterPro" id="IPR008271">
    <property type="entry name" value="Ser/Thr_kinase_AS"/>
</dbReference>
<dbReference type="PANTHER" id="PTHR24349">
    <property type="entry name" value="SERINE/THREONINE-PROTEIN KINASE"/>
    <property type="match status" value="1"/>
</dbReference>
<dbReference type="GO" id="GO:0005524">
    <property type="term" value="F:ATP binding"/>
    <property type="evidence" value="ECO:0007669"/>
    <property type="project" value="UniProtKB-UniRule"/>
</dbReference>
<accession>A0AAE0EY98</accession>
<feature type="region of interest" description="Disordered" evidence="8">
    <location>
        <begin position="54"/>
        <end position="119"/>
    </location>
</feature>
<dbReference type="GO" id="GO:0004674">
    <property type="term" value="F:protein serine/threonine kinase activity"/>
    <property type="evidence" value="ECO:0007669"/>
    <property type="project" value="UniProtKB-KW"/>
</dbReference>
<dbReference type="SUPFAM" id="SSF56112">
    <property type="entry name" value="Protein kinase-like (PK-like)"/>
    <property type="match status" value="1"/>
</dbReference>
<keyword evidence="5 6" id="KW-0067">ATP-binding</keyword>
<feature type="compositionally biased region" description="Low complexity" evidence="8">
    <location>
        <begin position="74"/>
        <end position="94"/>
    </location>
</feature>
<dbReference type="InterPro" id="IPR011009">
    <property type="entry name" value="Kinase-like_dom_sf"/>
</dbReference>
<reference evidence="10 11" key="1">
    <citation type="journal article" date="2015" name="Genome Biol. Evol.">
        <title>Comparative Genomics of a Bacterivorous Green Alga Reveals Evolutionary Causalities and Consequences of Phago-Mixotrophic Mode of Nutrition.</title>
        <authorList>
            <person name="Burns J.A."/>
            <person name="Paasch A."/>
            <person name="Narechania A."/>
            <person name="Kim E."/>
        </authorList>
    </citation>
    <scope>NUCLEOTIDE SEQUENCE [LARGE SCALE GENOMIC DNA]</scope>
    <source>
        <strain evidence="10 11">PLY_AMNH</strain>
    </source>
</reference>
<comment type="similarity">
    <text evidence="7">Belongs to the protein kinase superfamily.</text>
</comment>
<keyword evidence="4" id="KW-0418">Kinase</keyword>
<keyword evidence="3 6" id="KW-0547">Nucleotide-binding</keyword>
<sequence length="284" mass="31293">MVRSIEMRALATVSRNYYVAPRLLLLLLLVGTMLRVFPAPLGALPQHHSRGEELRGWDAKASENPVKAKDTSAKAEGAPAKAEGAPAKAEGAPAKAEEASKQATSGKATTSSTEGTKNQKVDLGFRRDLLSCYLLPLPHLPPIGRGSYGVVTKVTSVESGEEFALKSIPKTPPNERERRNPESYLQKIVKEVQVMRHIGPSLDVVYLYDVFEDDTHVHLVLELCTGGELWSRIRTGTYSEAQAASVMRTIFRVIAQCHSKNVVYRDIKPDNFLFLTNKENSPLK</sequence>